<protein>
    <submittedName>
        <fullName evidence="1">Uncharacterized protein</fullName>
    </submittedName>
</protein>
<dbReference type="AlphaFoldDB" id="A0A0F9PHR9"/>
<name>A0A0F9PHR9_9ZZZZ</name>
<dbReference type="EMBL" id="LAZR01002913">
    <property type="protein sequence ID" value="KKN24047.1"/>
    <property type="molecule type" value="Genomic_DNA"/>
</dbReference>
<reference evidence="1" key="1">
    <citation type="journal article" date="2015" name="Nature">
        <title>Complex archaea that bridge the gap between prokaryotes and eukaryotes.</title>
        <authorList>
            <person name="Spang A."/>
            <person name="Saw J.H."/>
            <person name="Jorgensen S.L."/>
            <person name="Zaremba-Niedzwiedzka K."/>
            <person name="Martijn J."/>
            <person name="Lind A.E."/>
            <person name="van Eijk R."/>
            <person name="Schleper C."/>
            <person name="Guy L."/>
            <person name="Ettema T.J."/>
        </authorList>
    </citation>
    <scope>NUCLEOTIDE SEQUENCE</scope>
</reference>
<organism evidence="1">
    <name type="scientific">marine sediment metagenome</name>
    <dbReference type="NCBI Taxonomy" id="412755"/>
    <lineage>
        <taxon>unclassified sequences</taxon>
        <taxon>metagenomes</taxon>
        <taxon>ecological metagenomes</taxon>
    </lineage>
</organism>
<gene>
    <name evidence="1" type="ORF">LCGC14_0898710</name>
</gene>
<evidence type="ECO:0000313" key="1">
    <source>
        <dbReference type="EMBL" id="KKN24047.1"/>
    </source>
</evidence>
<accession>A0A0F9PHR9</accession>
<sequence>MKTSVWERYKMGKRSFTEPKPRADTGFNPFMETQKILGFAEQSGRQGHDVFTVFVKDGNLDWTVNRHFTKKSPGFIEVINRVNFAAGITNLAWRKLEEKIAREMHRQRKAR</sequence>
<comment type="caution">
    <text evidence="1">The sequence shown here is derived from an EMBL/GenBank/DDBJ whole genome shotgun (WGS) entry which is preliminary data.</text>
</comment>
<proteinExistence type="predicted"/>